<feature type="DNA-binding region" description="OmpR/PhoB-type" evidence="6">
    <location>
        <begin position="1"/>
        <end position="101"/>
    </location>
</feature>
<dbReference type="InterPro" id="IPR016032">
    <property type="entry name" value="Sig_transdc_resp-reg_C-effctor"/>
</dbReference>
<dbReference type="Pfam" id="PF00486">
    <property type="entry name" value="Trans_reg_C"/>
    <property type="match status" value="1"/>
</dbReference>
<dbReference type="InterPro" id="IPR005158">
    <property type="entry name" value="BTAD"/>
</dbReference>
<dbReference type="EMBL" id="VDLY02000002">
    <property type="protein sequence ID" value="KAB8169912.1"/>
    <property type="molecule type" value="Genomic_DNA"/>
</dbReference>
<keyword evidence="9" id="KW-1185">Reference proteome</keyword>
<dbReference type="Gene3D" id="1.10.10.10">
    <property type="entry name" value="Winged helix-like DNA-binding domain superfamily/Winged helix DNA-binding domain"/>
    <property type="match status" value="1"/>
</dbReference>
<evidence type="ECO:0000256" key="2">
    <source>
        <dbReference type="ARBA" id="ARBA00023012"/>
    </source>
</evidence>
<dbReference type="GO" id="GO:0006355">
    <property type="term" value="P:regulation of DNA-templated transcription"/>
    <property type="evidence" value="ECO:0007669"/>
    <property type="project" value="InterPro"/>
</dbReference>
<dbReference type="PROSITE" id="PS51755">
    <property type="entry name" value="OMPR_PHOB"/>
    <property type="match status" value="1"/>
</dbReference>
<evidence type="ECO:0000256" key="4">
    <source>
        <dbReference type="ARBA" id="ARBA00023125"/>
    </source>
</evidence>
<evidence type="ECO:0000313" key="9">
    <source>
        <dbReference type="Proteomes" id="UP000314251"/>
    </source>
</evidence>
<gene>
    <name evidence="8" type="ORF">FH607_004185</name>
</gene>
<dbReference type="SUPFAM" id="SSF48452">
    <property type="entry name" value="TPR-like"/>
    <property type="match status" value="1"/>
</dbReference>
<dbReference type="PANTHER" id="PTHR35807">
    <property type="entry name" value="TRANSCRIPTIONAL REGULATOR REDD-RELATED"/>
    <property type="match status" value="1"/>
</dbReference>
<evidence type="ECO:0000313" key="8">
    <source>
        <dbReference type="EMBL" id="KAB8169912.1"/>
    </source>
</evidence>
<keyword evidence="4 6" id="KW-0238">DNA-binding</keyword>
<dbReference type="Proteomes" id="UP000314251">
    <property type="component" value="Unassembled WGS sequence"/>
</dbReference>
<reference evidence="8" key="1">
    <citation type="submission" date="2019-10" db="EMBL/GenBank/DDBJ databases">
        <title>Nonomuraea sp. nov., isolated from Phyllanthus amarus.</title>
        <authorList>
            <person name="Klykleung N."/>
            <person name="Tanasupawat S."/>
        </authorList>
    </citation>
    <scope>NUCLEOTIDE SEQUENCE [LARGE SCALE GENOMIC DNA]</scope>
    <source>
        <strain evidence="8">3MP-10</strain>
    </source>
</reference>
<feature type="domain" description="OmpR/PhoB-type" evidence="7">
    <location>
        <begin position="1"/>
        <end position="101"/>
    </location>
</feature>
<evidence type="ECO:0000256" key="6">
    <source>
        <dbReference type="PROSITE-ProRule" id="PRU01091"/>
    </source>
</evidence>
<dbReference type="InterPro" id="IPR011990">
    <property type="entry name" value="TPR-like_helical_dom_sf"/>
</dbReference>
<dbReference type="InterPro" id="IPR001867">
    <property type="entry name" value="OmpR/PhoB-type_DNA-bd"/>
</dbReference>
<dbReference type="OrthoDB" id="4336084at2"/>
<keyword evidence="3" id="KW-0805">Transcription regulation</keyword>
<keyword evidence="2" id="KW-0902">Two-component regulatory system</keyword>
<dbReference type="PANTHER" id="PTHR35807:SF1">
    <property type="entry name" value="TRANSCRIPTIONAL REGULATOR REDD"/>
    <property type="match status" value="1"/>
</dbReference>
<protein>
    <recommendedName>
        <fullName evidence="7">OmpR/PhoB-type domain-containing protein</fullName>
    </recommendedName>
</protein>
<comment type="similarity">
    <text evidence="1">Belongs to the AfsR/DnrI/RedD regulatory family.</text>
</comment>
<dbReference type="InterPro" id="IPR051677">
    <property type="entry name" value="AfsR-DnrI-RedD_regulator"/>
</dbReference>
<dbReference type="Pfam" id="PF03704">
    <property type="entry name" value="BTAD"/>
    <property type="match status" value="1"/>
</dbReference>
<evidence type="ECO:0000256" key="1">
    <source>
        <dbReference type="ARBA" id="ARBA00005820"/>
    </source>
</evidence>
<dbReference type="CDD" id="cd15831">
    <property type="entry name" value="BTAD"/>
    <property type="match status" value="1"/>
</dbReference>
<comment type="caution">
    <text evidence="8">The sequence shown here is derived from an EMBL/GenBank/DDBJ whole genome shotgun (WGS) entry which is preliminary data.</text>
</comment>
<proteinExistence type="inferred from homology"/>
<dbReference type="SUPFAM" id="SSF46894">
    <property type="entry name" value="C-terminal effector domain of the bipartite response regulators"/>
    <property type="match status" value="1"/>
</dbReference>
<dbReference type="InterPro" id="IPR036388">
    <property type="entry name" value="WH-like_DNA-bd_sf"/>
</dbReference>
<dbReference type="SMART" id="SM01043">
    <property type="entry name" value="BTAD"/>
    <property type="match status" value="1"/>
</dbReference>
<dbReference type="Gene3D" id="1.25.40.10">
    <property type="entry name" value="Tetratricopeptide repeat domain"/>
    <property type="match status" value="1"/>
</dbReference>
<keyword evidence="5" id="KW-0804">Transcription</keyword>
<evidence type="ECO:0000256" key="5">
    <source>
        <dbReference type="ARBA" id="ARBA00023163"/>
    </source>
</evidence>
<organism evidence="8 9">
    <name type="scientific">Streptomyces mimosae</name>
    <dbReference type="NCBI Taxonomy" id="2586635"/>
    <lineage>
        <taxon>Bacteria</taxon>
        <taxon>Bacillati</taxon>
        <taxon>Actinomycetota</taxon>
        <taxon>Actinomycetes</taxon>
        <taxon>Kitasatosporales</taxon>
        <taxon>Streptomycetaceae</taxon>
        <taxon>Streptomyces</taxon>
    </lineage>
</organism>
<dbReference type="GO" id="GO:0003677">
    <property type="term" value="F:DNA binding"/>
    <property type="evidence" value="ECO:0007669"/>
    <property type="project" value="UniProtKB-UniRule"/>
</dbReference>
<dbReference type="SMART" id="SM00862">
    <property type="entry name" value="Trans_reg_C"/>
    <property type="match status" value="1"/>
</dbReference>
<dbReference type="AlphaFoldDB" id="A0A5N6AP61"/>
<dbReference type="GO" id="GO:0000160">
    <property type="term" value="P:phosphorelay signal transduction system"/>
    <property type="evidence" value="ECO:0007669"/>
    <property type="project" value="UniProtKB-KW"/>
</dbReference>
<evidence type="ECO:0000259" key="7">
    <source>
        <dbReference type="PROSITE" id="PS51755"/>
    </source>
</evidence>
<accession>A0A5N6AP61</accession>
<name>A0A5N6AP61_9ACTN</name>
<evidence type="ECO:0000256" key="3">
    <source>
        <dbReference type="ARBA" id="ARBA00023015"/>
    </source>
</evidence>
<sequence>MMKFGVLGALTINDVEVAGILTAPKPRSVLAMLMLEPGRAVSTASLIQELWDERPPRSAATTLQTYVLQLRRMFRDISSRADSHSNPDTLVTRVPGYLLKAEEVEHDLSAYETLVRQGQKCLETGDNEQADQLLSRALQLWRGAPLSDIRPGPLLYPQICGLEESRLAATEMHIEANLRLGRHREMQSELTVLVGTYPLHESIRVKHMLALFRSGRLSAALDSFHEYRGRLVSELGLEPSPRIRGLQQAMLCFDPMADSLAILDRADTDVLTNLS</sequence>